<evidence type="ECO:0000313" key="4">
    <source>
        <dbReference type="Proteomes" id="UP000054639"/>
    </source>
</evidence>
<proteinExistence type="predicted"/>
<dbReference type="EMBL" id="LNYR01000034">
    <property type="protein sequence ID" value="KTD46500.1"/>
    <property type="molecule type" value="Genomic_DNA"/>
</dbReference>
<evidence type="ECO:0000313" key="3">
    <source>
        <dbReference type="EMBL" id="KTD46500.1"/>
    </source>
</evidence>
<evidence type="ECO:0000259" key="2">
    <source>
        <dbReference type="Pfam" id="PF13007"/>
    </source>
</evidence>
<sequence length="91" mass="10409">PKEENTISITYTRKKPVRRPLPEHLPREVIEHDIADEEKLCACGCMKQRIGEEVTEQLEYVPAKLSVIAHVRLFLAVAYKSLIRSANSVHD</sequence>
<dbReference type="Pfam" id="PF13007">
    <property type="entry name" value="LZ_Tnp_IS66"/>
    <property type="match status" value="1"/>
</dbReference>
<reference evidence="3 4" key="1">
    <citation type="submission" date="2015-11" db="EMBL/GenBank/DDBJ databases">
        <title>Genomic analysis of 38 Legionella species identifies large and diverse effector repertoires.</title>
        <authorList>
            <person name="Burstein D."/>
            <person name="Amaro F."/>
            <person name="Zusman T."/>
            <person name="Lifshitz Z."/>
            <person name="Cohen O."/>
            <person name="Gilbert J.A."/>
            <person name="Pupko T."/>
            <person name="Shuman H.A."/>
            <person name="Segal G."/>
        </authorList>
    </citation>
    <scope>NUCLEOTIDE SEQUENCE [LARGE SCALE GENOMIC DNA]</scope>
    <source>
        <strain evidence="3 4">ATCC 49507</strain>
    </source>
</reference>
<accession>A0ABR5RMW5</accession>
<gene>
    <name evidence="3" type="ORF">Lqua_2603</name>
</gene>
<dbReference type="InterPro" id="IPR024463">
    <property type="entry name" value="Transposase_TnpC_homeodom"/>
</dbReference>
<comment type="caution">
    <text evidence="3">The sequence shown here is derived from an EMBL/GenBank/DDBJ whole genome shotgun (WGS) entry which is preliminary data.</text>
</comment>
<feature type="non-terminal residue" evidence="3">
    <location>
        <position position="1"/>
    </location>
</feature>
<dbReference type="RefSeq" id="WP_058474731.1">
    <property type="nucleotide sequence ID" value="NZ_LNYR01000034.1"/>
</dbReference>
<keyword evidence="4" id="KW-1185">Reference proteome</keyword>
<protein>
    <submittedName>
        <fullName evidence="3">Helix-turn-helix domain of transposase IS66</fullName>
    </submittedName>
</protein>
<dbReference type="InterPro" id="IPR024474">
    <property type="entry name" value="Znf_dom_IS66"/>
</dbReference>
<feature type="domain" description="Transposase IS66 zinc-finger binding" evidence="1">
    <location>
        <begin position="38"/>
        <end position="73"/>
    </location>
</feature>
<organism evidence="3 4">
    <name type="scientific">Legionella quateirensis</name>
    <dbReference type="NCBI Taxonomy" id="45072"/>
    <lineage>
        <taxon>Bacteria</taxon>
        <taxon>Pseudomonadati</taxon>
        <taxon>Pseudomonadota</taxon>
        <taxon>Gammaproteobacteria</taxon>
        <taxon>Legionellales</taxon>
        <taxon>Legionellaceae</taxon>
        <taxon>Legionella</taxon>
    </lineage>
</organism>
<dbReference type="Pfam" id="PF13005">
    <property type="entry name" value="zf-IS66"/>
    <property type="match status" value="1"/>
</dbReference>
<name>A0ABR5RMW5_9GAMM</name>
<evidence type="ECO:0000259" key="1">
    <source>
        <dbReference type="Pfam" id="PF13005"/>
    </source>
</evidence>
<dbReference type="Proteomes" id="UP000054639">
    <property type="component" value="Unassembled WGS sequence"/>
</dbReference>
<feature type="domain" description="Transposase TnpC homeodomain" evidence="2">
    <location>
        <begin position="12"/>
        <end position="30"/>
    </location>
</feature>